<gene>
    <name evidence="1" type="ORF">CLV99_2755</name>
</gene>
<organism evidence="1 2">
    <name type="scientific">Sphingobacterium yanglingense</name>
    <dbReference type="NCBI Taxonomy" id="1437280"/>
    <lineage>
        <taxon>Bacteria</taxon>
        <taxon>Pseudomonadati</taxon>
        <taxon>Bacteroidota</taxon>
        <taxon>Sphingobacteriia</taxon>
        <taxon>Sphingobacteriales</taxon>
        <taxon>Sphingobacteriaceae</taxon>
        <taxon>Sphingobacterium</taxon>
    </lineage>
</organism>
<evidence type="ECO:0000313" key="2">
    <source>
        <dbReference type="Proteomes" id="UP000295292"/>
    </source>
</evidence>
<sequence>MKNTIKTLALVALVLVGLSSCDKKENALNEEQKEQMYAVSFQLEGAASSKAVLVGTKPELEKALKESDEPLVVKKISNSNNVFEPVVGPTKPSFEKCWGEIHNYYEAHYSGWLQTANETCKSVMVCLTCPEAGAGLYVLYEIKPTSPKCIKVVMASTSLMKFDFGKGQYESGEVSKFIDAQTR</sequence>
<evidence type="ECO:0008006" key="3">
    <source>
        <dbReference type="Google" id="ProtNLM"/>
    </source>
</evidence>
<evidence type="ECO:0000313" key="1">
    <source>
        <dbReference type="EMBL" id="TDQ77350.1"/>
    </source>
</evidence>
<dbReference type="AlphaFoldDB" id="A0A4R6WHR5"/>
<dbReference type="EMBL" id="SNYV01000014">
    <property type="protein sequence ID" value="TDQ77350.1"/>
    <property type="molecule type" value="Genomic_DNA"/>
</dbReference>
<accession>A0A4R6WHR5</accession>
<keyword evidence="2" id="KW-1185">Reference proteome</keyword>
<dbReference type="RefSeq" id="WP_133584979.1">
    <property type="nucleotide sequence ID" value="NZ_SNYV01000014.1"/>
</dbReference>
<dbReference type="OrthoDB" id="762647at2"/>
<dbReference type="Proteomes" id="UP000295292">
    <property type="component" value="Unassembled WGS sequence"/>
</dbReference>
<reference evidence="1 2" key="1">
    <citation type="submission" date="2019-03" db="EMBL/GenBank/DDBJ databases">
        <title>Genomic Encyclopedia of Archaeal and Bacterial Type Strains, Phase II (KMG-II): from individual species to whole genera.</title>
        <authorList>
            <person name="Goeker M."/>
        </authorList>
    </citation>
    <scope>NUCLEOTIDE SEQUENCE [LARGE SCALE GENOMIC DNA]</scope>
    <source>
        <strain evidence="1 2">DSM 28353</strain>
    </source>
</reference>
<dbReference type="PROSITE" id="PS51257">
    <property type="entry name" value="PROKAR_LIPOPROTEIN"/>
    <property type="match status" value="1"/>
</dbReference>
<proteinExistence type="predicted"/>
<name>A0A4R6WHR5_9SPHI</name>
<comment type="caution">
    <text evidence="1">The sequence shown here is derived from an EMBL/GenBank/DDBJ whole genome shotgun (WGS) entry which is preliminary data.</text>
</comment>
<protein>
    <recommendedName>
        <fullName evidence="3">Lipoprotein</fullName>
    </recommendedName>
</protein>